<dbReference type="Gene3D" id="3.20.20.60">
    <property type="entry name" value="Phosphoenolpyruvate-binding domains"/>
    <property type="match status" value="1"/>
</dbReference>
<keyword evidence="3" id="KW-1185">Reference proteome</keyword>
<dbReference type="PANTHER" id="PTHR42905:SF7">
    <property type="entry name" value="PHOSPHOENOLPYRUVATE PHOSPHOMUTASE"/>
    <property type="match status" value="1"/>
</dbReference>
<evidence type="ECO:0000256" key="1">
    <source>
        <dbReference type="ARBA" id="ARBA00038455"/>
    </source>
</evidence>
<feature type="non-terminal residue" evidence="2">
    <location>
        <position position="157"/>
    </location>
</feature>
<dbReference type="SUPFAM" id="SSF51621">
    <property type="entry name" value="Phosphoenolpyruvate/pyruvate domain"/>
    <property type="match status" value="1"/>
</dbReference>
<accession>A0ABW3E4R8</accession>
<gene>
    <name evidence="2" type="ORF">ACFQ08_35970</name>
</gene>
<dbReference type="EMBL" id="JBHTHX010002134">
    <property type="protein sequence ID" value="MFD0889970.1"/>
    <property type="molecule type" value="Genomic_DNA"/>
</dbReference>
<dbReference type="Proteomes" id="UP001597024">
    <property type="component" value="Unassembled WGS sequence"/>
</dbReference>
<evidence type="ECO:0000313" key="3">
    <source>
        <dbReference type="Proteomes" id="UP001597024"/>
    </source>
</evidence>
<evidence type="ECO:0000313" key="2">
    <source>
        <dbReference type="EMBL" id="MFD0889970.1"/>
    </source>
</evidence>
<dbReference type="InterPro" id="IPR015813">
    <property type="entry name" value="Pyrv/PenolPyrv_kinase-like_dom"/>
</dbReference>
<proteinExistence type="inferred from homology"/>
<dbReference type="CDD" id="cd00377">
    <property type="entry name" value="ICL_PEPM"/>
    <property type="match status" value="1"/>
</dbReference>
<reference evidence="3" key="1">
    <citation type="journal article" date="2019" name="Int. J. Syst. Evol. Microbiol.">
        <title>The Global Catalogue of Microorganisms (GCM) 10K type strain sequencing project: providing services to taxonomists for standard genome sequencing and annotation.</title>
        <authorList>
            <consortium name="The Broad Institute Genomics Platform"/>
            <consortium name="The Broad Institute Genome Sequencing Center for Infectious Disease"/>
            <person name="Wu L."/>
            <person name="Ma J."/>
        </authorList>
    </citation>
    <scope>NUCLEOTIDE SEQUENCE [LARGE SCALE GENOMIC DNA]</scope>
    <source>
        <strain evidence="3">CCUG 62974</strain>
    </source>
</reference>
<protein>
    <submittedName>
        <fullName evidence="2">Isocitrate lyase/PEP mutase family protein</fullName>
    </submittedName>
</protein>
<dbReference type="GO" id="GO:0016829">
    <property type="term" value="F:lyase activity"/>
    <property type="evidence" value="ECO:0007669"/>
    <property type="project" value="UniProtKB-KW"/>
</dbReference>
<dbReference type="InterPro" id="IPR040442">
    <property type="entry name" value="Pyrv_kinase-like_dom_sf"/>
</dbReference>
<dbReference type="Pfam" id="PF13714">
    <property type="entry name" value="PEP_mutase"/>
    <property type="match status" value="1"/>
</dbReference>
<keyword evidence="2" id="KW-0456">Lyase</keyword>
<comment type="caution">
    <text evidence="2">The sequence shown here is derived from an EMBL/GenBank/DDBJ whole genome shotgun (WGS) entry which is preliminary data.</text>
</comment>
<dbReference type="PANTHER" id="PTHR42905">
    <property type="entry name" value="PHOSPHOENOLPYRUVATE CARBOXYLASE"/>
    <property type="match status" value="1"/>
</dbReference>
<comment type="similarity">
    <text evidence="1">Belongs to the isocitrate lyase/PEP mutase superfamily. PEP mutase family.</text>
</comment>
<organism evidence="2 3">
    <name type="scientific">Streptosporangium algeriense</name>
    <dbReference type="NCBI Taxonomy" id="1682748"/>
    <lineage>
        <taxon>Bacteria</taxon>
        <taxon>Bacillati</taxon>
        <taxon>Actinomycetota</taxon>
        <taxon>Actinomycetes</taxon>
        <taxon>Streptosporangiales</taxon>
        <taxon>Streptosporangiaceae</taxon>
        <taxon>Streptosporangium</taxon>
    </lineage>
</organism>
<dbReference type="InterPro" id="IPR039556">
    <property type="entry name" value="ICL/PEPM"/>
</dbReference>
<name>A0ABW3E4R8_9ACTN</name>
<sequence>MNELRIGIGVHSPITALLAEEAGADVLWLGSLEMSTSRGVPDREVLEVAEVAAIVRSVRAVTSLPIYVDADTGRGSDEVAVLATKLYEEAGATAICVEDNIFPKRNSLDDRFSGRELLGAEAFAERISAMVAARRSIQVIARTEALVAGHGADVAVR</sequence>